<keyword evidence="1" id="KW-0949">S-adenosyl-L-methionine</keyword>
<gene>
    <name evidence="6" type="ORF">HA333_07350</name>
</gene>
<evidence type="ECO:0000256" key="1">
    <source>
        <dbReference type="ARBA" id="ARBA00022691"/>
    </source>
</evidence>
<dbReference type="InterPro" id="IPR007197">
    <property type="entry name" value="rSAM"/>
</dbReference>
<dbReference type="SUPFAM" id="SSF102114">
    <property type="entry name" value="Radical SAM enzymes"/>
    <property type="match status" value="1"/>
</dbReference>
<dbReference type="RefSeq" id="WP_011008449.1">
    <property type="nucleotide sequence ID" value="NZ_DUJP01000027.1"/>
</dbReference>
<keyword evidence="2" id="KW-0479">Metal-binding</keyword>
<dbReference type="AlphaFoldDB" id="A0A832SSE6"/>
<dbReference type="SFLD" id="SFLDG01067">
    <property type="entry name" value="SPASM/twitch_domain_containing"/>
    <property type="match status" value="1"/>
</dbReference>
<dbReference type="OMA" id="CGHIIND"/>
<dbReference type="GeneID" id="1464314"/>
<dbReference type="GO" id="GO:0003824">
    <property type="term" value="F:catalytic activity"/>
    <property type="evidence" value="ECO:0007669"/>
    <property type="project" value="InterPro"/>
</dbReference>
<keyword evidence="4" id="KW-0411">Iron-sulfur</keyword>
<evidence type="ECO:0000256" key="3">
    <source>
        <dbReference type="ARBA" id="ARBA00023004"/>
    </source>
</evidence>
<protein>
    <submittedName>
        <fullName evidence="6">Radical SAM protein</fullName>
    </submittedName>
</protein>
<evidence type="ECO:0000256" key="4">
    <source>
        <dbReference type="ARBA" id="ARBA00023014"/>
    </source>
</evidence>
<dbReference type="Gene3D" id="3.20.20.70">
    <property type="entry name" value="Aldolase class I"/>
    <property type="match status" value="1"/>
</dbReference>
<feature type="domain" description="Radical SAM core" evidence="5">
    <location>
        <begin position="3"/>
        <end position="141"/>
    </location>
</feature>
<organism evidence="6 7">
    <name type="scientific">Pyrobaculum aerophilum</name>
    <dbReference type="NCBI Taxonomy" id="13773"/>
    <lineage>
        <taxon>Archaea</taxon>
        <taxon>Thermoproteota</taxon>
        <taxon>Thermoprotei</taxon>
        <taxon>Thermoproteales</taxon>
        <taxon>Thermoproteaceae</taxon>
        <taxon>Pyrobaculum</taxon>
    </lineage>
</organism>
<evidence type="ECO:0000256" key="2">
    <source>
        <dbReference type="ARBA" id="ARBA00022723"/>
    </source>
</evidence>
<comment type="caution">
    <text evidence="6">The sequence shown here is derived from an EMBL/GenBank/DDBJ whole genome shotgun (WGS) entry which is preliminary data.</text>
</comment>
<evidence type="ECO:0000313" key="7">
    <source>
        <dbReference type="Proteomes" id="UP000651120"/>
    </source>
</evidence>
<dbReference type="PANTHER" id="PTHR11228:SF34">
    <property type="entry name" value="TUNGSTEN-CONTAINING ALDEHYDE FERREDOXIN OXIDOREDUCTASE COFACTOR MODIFYING PROTEIN"/>
    <property type="match status" value="1"/>
</dbReference>
<dbReference type="InterPro" id="IPR058240">
    <property type="entry name" value="rSAM_sf"/>
</dbReference>
<dbReference type="Proteomes" id="UP000651120">
    <property type="component" value="Unassembled WGS sequence"/>
</dbReference>
<dbReference type="GO" id="GO:0046872">
    <property type="term" value="F:metal ion binding"/>
    <property type="evidence" value="ECO:0007669"/>
    <property type="project" value="UniProtKB-KW"/>
</dbReference>
<dbReference type="InterPro" id="IPR050377">
    <property type="entry name" value="Radical_SAM_PqqE_MftC-like"/>
</dbReference>
<sequence>MYSYKCNFLCKHCSVGAGPFHDELLPIETIEKVLDQAYYISSIKVVAAAGGEPTLYLSHLRTLLKKAADLSFITRVVTNAWWASTPQRTYHFLDDLRALGLEELNISYDDFHDEWLSRYGGWRNIVNAVRAAVDLGLRTVIAVVRAKNSLITANVIRERLKLEGLDNKVLILEDFLSPTSRAKGLETVINVSGYGCGDVGHLSVHPNGDVAFCCGHIINDPESGWFTRIGNIYREISQTL</sequence>
<dbReference type="EMBL" id="DUJP01000027">
    <property type="protein sequence ID" value="HII47250.1"/>
    <property type="molecule type" value="Genomic_DNA"/>
</dbReference>
<reference evidence="6" key="1">
    <citation type="journal article" date="2020" name="bioRxiv">
        <title>A rank-normalized archaeal taxonomy based on genome phylogeny resolves widespread incomplete and uneven classifications.</title>
        <authorList>
            <person name="Rinke C."/>
            <person name="Chuvochina M."/>
            <person name="Mussig A.J."/>
            <person name="Chaumeil P.-A."/>
            <person name="Waite D.W."/>
            <person name="Whitman W.B."/>
            <person name="Parks D.H."/>
            <person name="Hugenholtz P."/>
        </authorList>
    </citation>
    <scope>NUCLEOTIDE SEQUENCE</scope>
    <source>
        <strain evidence="6">UBA8839</strain>
    </source>
</reference>
<dbReference type="CDD" id="cd01335">
    <property type="entry name" value="Radical_SAM"/>
    <property type="match status" value="1"/>
</dbReference>
<dbReference type="InterPro" id="IPR013785">
    <property type="entry name" value="Aldolase_TIM"/>
</dbReference>
<name>A0A832SSE6_9CREN</name>
<proteinExistence type="predicted"/>
<dbReference type="Pfam" id="PF04055">
    <property type="entry name" value="Radical_SAM"/>
    <property type="match status" value="1"/>
</dbReference>
<evidence type="ECO:0000259" key="5">
    <source>
        <dbReference type="Pfam" id="PF04055"/>
    </source>
</evidence>
<keyword evidence="3" id="KW-0408">Iron</keyword>
<dbReference type="GO" id="GO:0051536">
    <property type="term" value="F:iron-sulfur cluster binding"/>
    <property type="evidence" value="ECO:0007669"/>
    <property type="project" value="UniProtKB-KW"/>
</dbReference>
<evidence type="ECO:0000313" key="6">
    <source>
        <dbReference type="EMBL" id="HII47250.1"/>
    </source>
</evidence>
<dbReference type="PANTHER" id="PTHR11228">
    <property type="entry name" value="RADICAL SAM DOMAIN PROTEIN"/>
    <property type="match status" value="1"/>
</dbReference>
<dbReference type="SFLD" id="SFLDS00029">
    <property type="entry name" value="Radical_SAM"/>
    <property type="match status" value="1"/>
</dbReference>
<accession>A0A832SSE6</accession>